<protein>
    <submittedName>
        <fullName evidence="5">Aldolase</fullName>
    </submittedName>
</protein>
<evidence type="ECO:0000256" key="1">
    <source>
        <dbReference type="ARBA" id="ARBA00005568"/>
    </source>
</evidence>
<evidence type="ECO:0000256" key="2">
    <source>
        <dbReference type="ARBA" id="ARBA00022723"/>
    </source>
</evidence>
<feature type="domain" description="HpcH/HpaI aldolase/citrate lyase" evidence="4">
    <location>
        <begin position="28"/>
        <end position="248"/>
    </location>
</feature>
<dbReference type="GO" id="GO:0005737">
    <property type="term" value="C:cytoplasm"/>
    <property type="evidence" value="ECO:0007669"/>
    <property type="project" value="TreeGrafter"/>
</dbReference>
<keyword evidence="2" id="KW-0479">Metal-binding</keyword>
<gene>
    <name evidence="5" type="ORF">EGD98_00935</name>
</gene>
<dbReference type="GO" id="GO:0016832">
    <property type="term" value="F:aldehyde-lyase activity"/>
    <property type="evidence" value="ECO:0007669"/>
    <property type="project" value="TreeGrafter"/>
</dbReference>
<dbReference type="Proteomes" id="UP000783863">
    <property type="component" value="Unassembled WGS sequence"/>
</dbReference>
<comment type="caution">
    <text evidence="5">The sequence shown here is derived from an EMBL/GenBank/DDBJ whole genome shotgun (WGS) entry which is preliminary data.</text>
</comment>
<dbReference type="Gene3D" id="3.20.20.60">
    <property type="entry name" value="Phosphoenolpyruvate-binding domains"/>
    <property type="match status" value="1"/>
</dbReference>
<evidence type="ECO:0000313" key="5">
    <source>
        <dbReference type="EMBL" id="MBX0302228.1"/>
    </source>
</evidence>
<dbReference type="EMBL" id="RKLQ01000001">
    <property type="protein sequence ID" value="MBX0302228.1"/>
    <property type="molecule type" value="Genomic_DNA"/>
</dbReference>
<dbReference type="InterPro" id="IPR040442">
    <property type="entry name" value="Pyrv_kinase-like_dom_sf"/>
</dbReference>
<organism evidence="5 6">
    <name type="scientific">Haloarcula salinisoli</name>
    <dbReference type="NCBI Taxonomy" id="2487746"/>
    <lineage>
        <taxon>Archaea</taxon>
        <taxon>Methanobacteriati</taxon>
        <taxon>Methanobacteriota</taxon>
        <taxon>Stenosarchaea group</taxon>
        <taxon>Halobacteria</taxon>
        <taxon>Halobacteriales</taxon>
        <taxon>Haloarculaceae</taxon>
        <taxon>Haloarcula</taxon>
    </lineage>
</organism>
<sequence>MPSSRAANGLPATLQEGDVALGLLDSTYSPTVMEFCGELGLDFVWLDLEHGGPDPWHAPTLEHLLLAAERTGIDPLVRLPDTDPTLVRKALDLGVRNLFLPRVESAQEVHLAVRSARYRYDGGPGDRGLAAPRASRWGLTEEYVEREDEQTLVGVTIETTDSVDAIDEILDVPELGFVFIGPFDLSVSLGHPGELDHPEVEEAVETVRSAAVDAEVPVGGLGFGMDDVNEKAENGYQILHLGSTTGALQTAIEGWLDAFEGERS</sequence>
<evidence type="ECO:0000313" key="6">
    <source>
        <dbReference type="Proteomes" id="UP000783863"/>
    </source>
</evidence>
<dbReference type="RefSeq" id="WP_220586472.1">
    <property type="nucleotide sequence ID" value="NZ_RKLQ01000001.1"/>
</dbReference>
<keyword evidence="6" id="KW-1185">Reference proteome</keyword>
<dbReference type="GO" id="GO:0046872">
    <property type="term" value="F:metal ion binding"/>
    <property type="evidence" value="ECO:0007669"/>
    <property type="project" value="UniProtKB-KW"/>
</dbReference>
<dbReference type="PANTHER" id="PTHR30502:SF0">
    <property type="entry name" value="PHOSPHOENOLPYRUVATE CARBOXYLASE FAMILY PROTEIN"/>
    <property type="match status" value="1"/>
</dbReference>
<dbReference type="InterPro" id="IPR005000">
    <property type="entry name" value="Aldolase/citrate-lyase_domain"/>
</dbReference>
<dbReference type="InterPro" id="IPR015813">
    <property type="entry name" value="Pyrv/PenolPyrv_kinase-like_dom"/>
</dbReference>
<accession>A0A8J7YJ88</accession>
<dbReference type="PANTHER" id="PTHR30502">
    <property type="entry name" value="2-KETO-3-DEOXY-L-RHAMNONATE ALDOLASE"/>
    <property type="match status" value="1"/>
</dbReference>
<dbReference type="AlphaFoldDB" id="A0A8J7YJ88"/>
<comment type="similarity">
    <text evidence="1">Belongs to the HpcH/HpaI aldolase family.</text>
</comment>
<evidence type="ECO:0000259" key="4">
    <source>
        <dbReference type="Pfam" id="PF03328"/>
    </source>
</evidence>
<dbReference type="Pfam" id="PF03328">
    <property type="entry name" value="HpcH_HpaI"/>
    <property type="match status" value="1"/>
</dbReference>
<evidence type="ECO:0000256" key="3">
    <source>
        <dbReference type="ARBA" id="ARBA00023239"/>
    </source>
</evidence>
<dbReference type="InterPro" id="IPR050251">
    <property type="entry name" value="HpcH-HpaI_aldolase"/>
</dbReference>
<keyword evidence="3" id="KW-0456">Lyase</keyword>
<proteinExistence type="inferred from homology"/>
<dbReference type="SUPFAM" id="SSF51621">
    <property type="entry name" value="Phosphoenolpyruvate/pyruvate domain"/>
    <property type="match status" value="1"/>
</dbReference>
<name>A0A8J7YJ88_9EURY</name>
<reference evidence="5" key="1">
    <citation type="submission" date="2021-06" db="EMBL/GenBank/DDBJ databases">
        <title>Halomicroarcula sp. F24A a new haloarchaeum isolated from saline soil.</title>
        <authorList>
            <person name="Duran-Viseras A."/>
            <person name="Sanchez-Porro C."/>
            <person name="Ventosa A."/>
        </authorList>
    </citation>
    <scope>NUCLEOTIDE SEQUENCE</scope>
    <source>
        <strain evidence="5">F24A</strain>
    </source>
</reference>